<dbReference type="SUPFAM" id="SSF52540">
    <property type="entry name" value="P-loop containing nucleoside triphosphate hydrolases"/>
    <property type="match status" value="1"/>
</dbReference>
<evidence type="ECO:0000313" key="2">
    <source>
        <dbReference type="EMBL" id="SPO03297.1"/>
    </source>
</evidence>
<dbReference type="AlphaFoldDB" id="A0AAE8N1W2"/>
<sequence>MANITRPEDFGMPEFPMTNLNDEEMGPVHQPVDTAIPQPYHYAHTGPSNQFTTQGGPSHPHPVPATVSIQHGGQKLELRPNSYLEGHANEPGTGAEKAHHEGQRRIELADRPAPIEGPIGPLPLSASPRGTQDGEEEEDEEGREPEFPQQVSHIKGHWTNARKMEKSLWNKVFKKTEKNRTYEVDMPIDSYDTKIVLWDASLECAGDMVRRNRSGWDAVVLCSDASEPTTLDEPFKWWMAFRQDIERSSTDLPIVTEIVALKRDLLSPQRYDISREHGEFAAASFDGAHYSELSAKTRAGLREFWYSLLRQILKGRVEAWMDDVRRSKTRRERLAERKKEYRASTYRALTGERPDRQL</sequence>
<dbReference type="Proteomes" id="UP001187682">
    <property type="component" value="Unassembled WGS sequence"/>
</dbReference>
<feature type="region of interest" description="Disordered" evidence="1">
    <location>
        <begin position="83"/>
        <end position="150"/>
    </location>
</feature>
<evidence type="ECO:0000313" key="3">
    <source>
        <dbReference type="Proteomes" id="UP001187682"/>
    </source>
</evidence>
<keyword evidence="3" id="KW-1185">Reference proteome</keyword>
<organism evidence="2 3">
    <name type="scientific">Cephalotrichum gorgonifer</name>
    <dbReference type="NCBI Taxonomy" id="2041049"/>
    <lineage>
        <taxon>Eukaryota</taxon>
        <taxon>Fungi</taxon>
        <taxon>Dikarya</taxon>
        <taxon>Ascomycota</taxon>
        <taxon>Pezizomycotina</taxon>
        <taxon>Sordariomycetes</taxon>
        <taxon>Hypocreomycetidae</taxon>
        <taxon>Microascales</taxon>
        <taxon>Microascaceae</taxon>
        <taxon>Cephalotrichum</taxon>
    </lineage>
</organism>
<comment type="caution">
    <text evidence="2">The sequence shown here is derived from an EMBL/GenBank/DDBJ whole genome shotgun (WGS) entry which is preliminary data.</text>
</comment>
<dbReference type="EMBL" id="ONZQ02000008">
    <property type="protein sequence ID" value="SPO03297.1"/>
    <property type="molecule type" value="Genomic_DNA"/>
</dbReference>
<evidence type="ECO:0000256" key="1">
    <source>
        <dbReference type="SAM" id="MobiDB-lite"/>
    </source>
</evidence>
<proteinExistence type="predicted"/>
<accession>A0AAE8N1W2</accession>
<protein>
    <submittedName>
        <fullName evidence="2">Uncharacterized protein</fullName>
    </submittedName>
</protein>
<dbReference type="InterPro" id="IPR027417">
    <property type="entry name" value="P-loop_NTPase"/>
</dbReference>
<dbReference type="GO" id="GO:0005525">
    <property type="term" value="F:GTP binding"/>
    <property type="evidence" value="ECO:0007669"/>
    <property type="project" value="InterPro"/>
</dbReference>
<dbReference type="GO" id="GO:0003924">
    <property type="term" value="F:GTPase activity"/>
    <property type="evidence" value="ECO:0007669"/>
    <property type="project" value="InterPro"/>
</dbReference>
<feature type="compositionally biased region" description="Polar residues" evidence="1">
    <location>
        <begin position="46"/>
        <end position="56"/>
    </location>
</feature>
<dbReference type="Pfam" id="PF00071">
    <property type="entry name" value="Ras"/>
    <property type="match status" value="1"/>
</dbReference>
<dbReference type="InterPro" id="IPR001806">
    <property type="entry name" value="Small_GTPase"/>
</dbReference>
<gene>
    <name evidence="2" type="ORF">DNG_05979</name>
</gene>
<dbReference type="Gene3D" id="3.40.50.300">
    <property type="entry name" value="P-loop containing nucleotide triphosphate hydrolases"/>
    <property type="match status" value="1"/>
</dbReference>
<reference evidence="2" key="1">
    <citation type="submission" date="2018-03" db="EMBL/GenBank/DDBJ databases">
        <authorList>
            <person name="Guldener U."/>
        </authorList>
    </citation>
    <scope>NUCLEOTIDE SEQUENCE</scope>
</reference>
<feature type="compositionally biased region" description="Basic and acidic residues" evidence="1">
    <location>
        <begin position="96"/>
        <end position="110"/>
    </location>
</feature>
<name>A0AAE8N1W2_9PEZI</name>
<feature type="compositionally biased region" description="Acidic residues" evidence="1">
    <location>
        <begin position="133"/>
        <end position="143"/>
    </location>
</feature>
<feature type="region of interest" description="Disordered" evidence="1">
    <location>
        <begin position="1"/>
        <end position="67"/>
    </location>
</feature>